<dbReference type="Pfam" id="PF12146">
    <property type="entry name" value="Hydrolase_4"/>
    <property type="match status" value="1"/>
</dbReference>
<proteinExistence type="predicted"/>
<dbReference type="SUPFAM" id="SSF53474">
    <property type="entry name" value="alpha/beta-Hydrolases"/>
    <property type="match status" value="1"/>
</dbReference>
<dbReference type="InterPro" id="IPR029058">
    <property type="entry name" value="AB_hydrolase_fold"/>
</dbReference>
<dbReference type="RefSeq" id="WP_128638916.1">
    <property type="nucleotide sequence ID" value="NZ_CP008947.1"/>
</dbReference>
<reference evidence="2 3" key="1">
    <citation type="submission" date="2014-07" db="EMBL/GenBank/DDBJ databases">
        <title>Genome Sequence of Rhodococcus opacus Strain R7, a Biodegrader of Mono- and Polycyclic Aromatic Hydrocarbons.</title>
        <authorList>
            <person name="Di Gennaro P."/>
            <person name="Zampolli J."/>
            <person name="Presti I."/>
            <person name="Cappelletti M."/>
            <person name="D'Ursi P."/>
            <person name="Orro A."/>
            <person name="Mezzelani A."/>
            <person name="Milanesi L."/>
        </authorList>
    </citation>
    <scope>NUCLEOTIDE SEQUENCE [LARGE SCALE GENOMIC DNA]</scope>
    <source>
        <strain evidence="2 3">R7</strain>
    </source>
</reference>
<organism evidence="2 3">
    <name type="scientific">Rhodococcus opacus</name>
    <name type="common">Nocardia opaca</name>
    <dbReference type="NCBI Taxonomy" id="37919"/>
    <lineage>
        <taxon>Bacteria</taxon>
        <taxon>Bacillati</taxon>
        <taxon>Actinomycetota</taxon>
        <taxon>Actinomycetes</taxon>
        <taxon>Mycobacteriales</taxon>
        <taxon>Nocardiaceae</taxon>
        <taxon>Rhodococcus</taxon>
    </lineage>
</organism>
<dbReference type="Gene3D" id="3.40.50.1820">
    <property type="entry name" value="alpha/beta hydrolase"/>
    <property type="match status" value="1"/>
</dbReference>
<accession>A0A076EGU7</accession>
<feature type="domain" description="Serine aminopeptidase S33" evidence="1">
    <location>
        <begin position="36"/>
        <end position="289"/>
    </location>
</feature>
<protein>
    <submittedName>
        <fullName evidence="2">Hydrolase</fullName>
    </submittedName>
</protein>
<dbReference type="Proteomes" id="UP000028488">
    <property type="component" value="Chromosome"/>
</dbReference>
<evidence type="ECO:0000259" key="1">
    <source>
        <dbReference type="Pfam" id="PF12146"/>
    </source>
</evidence>
<dbReference type="EMBL" id="CP008947">
    <property type="protein sequence ID" value="AII04422.1"/>
    <property type="molecule type" value="Genomic_DNA"/>
</dbReference>
<sequence>MTNTPVAHEHEGRRLTVRTDDGIALAVREFGSPDAATTVVFVHGHCLRTESWWALRKQLVRFWRNDVRMVFYDHRGHGESGEAPAATYTIDQLGRDLGSVLDAVAPHGPVVLVGHSMGGMTALSYTRQNPHTIGSRIVGMALISTAACDLAEAGLGRHLRSPAVSLFRTAVRRAPRVVHGSKRVGRTVCTAIARAAGARNRVVDPRLAALVSAMANTTSVVTMSSFLESLLGFDERHSLAALAHIPSLILCGSVDMLTPLQHSVAMASKLPASELVSVDGAGHSVILERAADVALAIIGLVERIAHGETAAFNRELMAVG</sequence>
<dbReference type="AlphaFoldDB" id="A0A076EGU7"/>
<gene>
    <name evidence="2" type="ORF">EP51_07405</name>
</gene>
<name>A0A076EGU7_RHOOP</name>
<dbReference type="InterPro" id="IPR022742">
    <property type="entry name" value="Hydrolase_4"/>
</dbReference>
<dbReference type="PANTHER" id="PTHR43194:SF2">
    <property type="entry name" value="PEROXISOMAL MEMBRANE PROTEIN LPX1"/>
    <property type="match status" value="1"/>
</dbReference>
<dbReference type="PANTHER" id="PTHR43194">
    <property type="entry name" value="HYDROLASE ALPHA/BETA FOLD FAMILY"/>
    <property type="match status" value="1"/>
</dbReference>
<dbReference type="GO" id="GO:0016787">
    <property type="term" value="F:hydrolase activity"/>
    <property type="evidence" value="ECO:0007669"/>
    <property type="project" value="UniProtKB-KW"/>
</dbReference>
<dbReference type="InterPro" id="IPR050228">
    <property type="entry name" value="Carboxylesterase_BioH"/>
</dbReference>
<evidence type="ECO:0000313" key="3">
    <source>
        <dbReference type="Proteomes" id="UP000028488"/>
    </source>
</evidence>
<evidence type="ECO:0000313" key="2">
    <source>
        <dbReference type="EMBL" id="AII04422.1"/>
    </source>
</evidence>
<keyword evidence="2" id="KW-0378">Hydrolase</keyword>
<dbReference type="eggNOG" id="COG2267">
    <property type="taxonomic scope" value="Bacteria"/>
</dbReference>